<organism evidence="2 3">
    <name type="scientific">Clupea harengus</name>
    <name type="common">Atlantic herring</name>
    <dbReference type="NCBI Taxonomy" id="7950"/>
    <lineage>
        <taxon>Eukaryota</taxon>
        <taxon>Metazoa</taxon>
        <taxon>Chordata</taxon>
        <taxon>Craniata</taxon>
        <taxon>Vertebrata</taxon>
        <taxon>Euteleostomi</taxon>
        <taxon>Actinopterygii</taxon>
        <taxon>Neopterygii</taxon>
        <taxon>Teleostei</taxon>
        <taxon>Clupei</taxon>
        <taxon>Clupeiformes</taxon>
        <taxon>Clupeoidei</taxon>
        <taxon>Clupeidae</taxon>
        <taxon>Clupea</taxon>
    </lineage>
</organism>
<gene>
    <name evidence="3" type="primary">LOC105909021</name>
</gene>
<dbReference type="PANTHER" id="PTHR31958">
    <property type="entry name" value="COILED-COIL DOMAIN-CONTAINING PROTEIN 127"/>
    <property type="match status" value="1"/>
</dbReference>
<dbReference type="PANTHER" id="PTHR31958:SF2">
    <property type="entry name" value="COILED-COIL DOMAIN-CONTAINING PROTEIN 127"/>
    <property type="match status" value="1"/>
</dbReference>
<keyword evidence="1" id="KW-0175">Coiled coil</keyword>
<name>A0A6P3WAJ3_CLUHA</name>
<dbReference type="RefSeq" id="XP_012693051.2">
    <property type="nucleotide sequence ID" value="XM_012837597.2"/>
</dbReference>
<dbReference type="AlphaFoldDB" id="A0A6P3WAJ3"/>
<dbReference type="GeneID" id="105909021"/>
<dbReference type="KEGG" id="char:105909021"/>
<accession>A0A6P3WAJ3</accession>
<dbReference type="Proteomes" id="UP000515152">
    <property type="component" value="Chromosome 19"/>
</dbReference>
<dbReference type="OrthoDB" id="10064762at2759"/>
<feature type="coiled-coil region" evidence="1">
    <location>
        <begin position="62"/>
        <end position="89"/>
    </location>
</feature>
<proteinExistence type="predicted"/>
<sequence length="189" mass="22133">MFMVKPSNDAGCILLFDYRVDDQDRSTRPDQGPGGDNIKWIFAFPVLILAAYVASEWHRKEILQLELQLEKERGRAQGLEQALAFHRQQYLYEKQHTVLGLVEEKLMERQSIFCSMLGSTEKRLEIENDLLLIAREPALAWSGMESSFRNIFEKDKTCAGWWSRDKSQNGGLMWFYLEYWKMQLKKTDG</sequence>
<reference evidence="3" key="1">
    <citation type="submission" date="2025-08" db="UniProtKB">
        <authorList>
            <consortium name="RefSeq"/>
        </authorList>
    </citation>
    <scope>IDENTIFICATION</scope>
</reference>
<evidence type="ECO:0000313" key="2">
    <source>
        <dbReference type="Proteomes" id="UP000515152"/>
    </source>
</evidence>
<evidence type="ECO:0000313" key="3">
    <source>
        <dbReference type="RefSeq" id="XP_012693051.2"/>
    </source>
</evidence>
<keyword evidence="2" id="KW-1185">Reference proteome</keyword>
<dbReference type="InterPro" id="IPR034607">
    <property type="entry name" value="CCDC127"/>
</dbReference>
<evidence type="ECO:0000256" key="1">
    <source>
        <dbReference type="SAM" id="Coils"/>
    </source>
</evidence>
<protein>
    <submittedName>
        <fullName evidence="3">Coiled-coil domain-containing protein 127-like</fullName>
    </submittedName>
</protein>